<dbReference type="PANTHER" id="PTHR48050:SF13">
    <property type="entry name" value="STEROL 3-BETA-GLUCOSYLTRANSFERASE UGT80A2"/>
    <property type="match status" value="1"/>
</dbReference>
<dbReference type="Proteomes" id="UP000515512">
    <property type="component" value="Chromosome"/>
</dbReference>
<dbReference type="GO" id="GO:0016758">
    <property type="term" value="F:hexosyltransferase activity"/>
    <property type="evidence" value="ECO:0007669"/>
    <property type="project" value="InterPro"/>
</dbReference>
<accession>A0A7D6ZLV5</accession>
<dbReference type="InterPro" id="IPR050426">
    <property type="entry name" value="Glycosyltransferase_28"/>
</dbReference>
<evidence type="ECO:0000313" key="3">
    <source>
        <dbReference type="EMBL" id="QLY30483.1"/>
    </source>
</evidence>
<dbReference type="AlphaFoldDB" id="A0A7D6ZLV5"/>
<evidence type="ECO:0000259" key="2">
    <source>
        <dbReference type="Pfam" id="PF06722"/>
    </source>
</evidence>
<reference evidence="3 4" key="1">
    <citation type="submission" date="2020-07" db="EMBL/GenBank/DDBJ databases">
        <authorList>
            <person name="Zhuang K."/>
            <person name="Ran Y."/>
        </authorList>
    </citation>
    <scope>NUCLEOTIDE SEQUENCE [LARGE SCALE GENOMIC DNA]</scope>
    <source>
        <strain evidence="3 4">WCH-YHL-001</strain>
    </source>
</reference>
<sequence>MSRLIITAIGSRGDIAPLLGLGAGLRAAGHEVGVAAHEVFADLVIGSGLEFLPMATNLDIDMTNTDISDRRGIGWAFASPQGVRAMGEGMIAALRDVPADALLLGQLTEFAGFQLAESKGIPAVGLRFQPTSATAAHLPSNMGPYSLGGAGNRLAAEFGTWIVDRVYADVVAGFRRDLGLPAVSARELRRRRTASEWLVLHGYSPEVLPRPADWRPGLEVTGYWWPPRPIDWEPPAELVRFLADGPAPVFVGFGSMVDSAARSAEVSALVGAALRRAGVRGIVQSGWLRMDVTADDVLTIGEVPHDWLFPQMSAVVHHCGAGTAAAGLRAGVPAVGVPVYSDQPFWAQRLQALGVSAATIPHRRLSVDRLATAIRRATTDSTLRGNAIRLATRIDAEDGVGHAVRAIEARLTGVHA</sequence>
<evidence type="ECO:0000313" key="4">
    <source>
        <dbReference type="Proteomes" id="UP000515512"/>
    </source>
</evidence>
<dbReference type="InterPro" id="IPR004276">
    <property type="entry name" value="GlycoTrans_28_N"/>
</dbReference>
<dbReference type="PANTHER" id="PTHR48050">
    <property type="entry name" value="STEROL 3-BETA-GLUCOSYLTRANSFERASE"/>
    <property type="match status" value="1"/>
</dbReference>
<dbReference type="InterPro" id="IPR002213">
    <property type="entry name" value="UDP_glucos_trans"/>
</dbReference>
<dbReference type="Pfam" id="PF06722">
    <property type="entry name" value="EryCIII-like_C"/>
    <property type="match status" value="1"/>
</dbReference>
<dbReference type="InterPro" id="IPR010610">
    <property type="entry name" value="EryCIII-like_C"/>
</dbReference>
<feature type="domain" description="Erythromycin biosynthesis protein CIII-like C-terminal" evidence="2">
    <location>
        <begin position="295"/>
        <end position="394"/>
    </location>
</feature>
<dbReference type="GO" id="GO:0008194">
    <property type="term" value="F:UDP-glycosyltransferase activity"/>
    <property type="evidence" value="ECO:0007669"/>
    <property type="project" value="InterPro"/>
</dbReference>
<dbReference type="GO" id="GO:0005975">
    <property type="term" value="P:carbohydrate metabolic process"/>
    <property type="evidence" value="ECO:0007669"/>
    <property type="project" value="InterPro"/>
</dbReference>
<dbReference type="Gene3D" id="3.40.50.2000">
    <property type="entry name" value="Glycogen Phosphorylase B"/>
    <property type="match status" value="2"/>
</dbReference>
<proteinExistence type="predicted"/>
<dbReference type="Pfam" id="PF03033">
    <property type="entry name" value="Glyco_transf_28"/>
    <property type="match status" value="1"/>
</dbReference>
<dbReference type="RefSeq" id="WP_181581681.1">
    <property type="nucleotide sequence ID" value="NZ_CP059399.1"/>
</dbReference>
<dbReference type="EMBL" id="CP059399">
    <property type="protein sequence ID" value="QLY30483.1"/>
    <property type="molecule type" value="Genomic_DNA"/>
</dbReference>
<keyword evidence="4" id="KW-1185">Reference proteome</keyword>
<dbReference type="CDD" id="cd03784">
    <property type="entry name" value="GT1_Gtf-like"/>
    <property type="match status" value="1"/>
</dbReference>
<dbReference type="FunFam" id="3.40.50.2000:FF:000009">
    <property type="entry name" value="Sterol 3-beta-glucosyltransferase UGT80A2"/>
    <property type="match status" value="1"/>
</dbReference>
<dbReference type="SUPFAM" id="SSF53756">
    <property type="entry name" value="UDP-Glycosyltransferase/glycogen phosphorylase"/>
    <property type="match status" value="1"/>
</dbReference>
<organism evidence="3 4">
    <name type="scientific">Nocardia huaxiensis</name>
    <dbReference type="NCBI Taxonomy" id="2755382"/>
    <lineage>
        <taxon>Bacteria</taxon>
        <taxon>Bacillati</taxon>
        <taxon>Actinomycetota</taxon>
        <taxon>Actinomycetes</taxon>
        <taxon>Mycobacteriales</taxon>
        <taxon>Nocardiaceae</taxon>
        <taxon>Nocardia</taxon>
    </lineage>
</organism>
<name>A0A7D6ZLV5_9NOCA</name>
<feature type="domain" description="Glycosyltransferase family 28 N-terminal" evidence="1">
    <location>
        <begin position="5"/>
        <end position="63"/>
    </location>
</feature>
<dbReference type="KEGG" id="nhu:H0264_36115"/>
<evidence type="ECO:0000259" key="1">
    <source>
        <dbReference type="Pfam" id="PF03033"/>
    </source>
</evidence>
<gene>
    <name evidence="3" type="ORF">H0264_36115</name>
</gene>
<dbReference type="GO" id="GO:0033072">
    <property type="term" value="P:vancomycin biosynthetic process"/>
    <property type="evidence" value="ECO:0007669"/>
    <property type="project" value="UniProtKB-ARBA"/>
</dbReference>
<keyword evidence="3" id="KW-0808">Transferase</keyword>
<protein>
    <submittedName>
        <fullName evidence="3">Glycosyltransferase family 1 protein</fullName>
    </submittedName>
</protein>